<dbReference type="PANTHER" id="PTHR43280">
    <property type="entry name" value="ARAC-FAMILY TRANSCRIPTIONAL REGULATOR"/>
    <property type="match status" value="1"/>
</dbReference>
<dbReference type="InterPro" id="IPR018060">
    <property type="entry name" value="HTH_AraC"/>
</dbReference>
<dbReference type="RefSeq" id="WP_190914430.1">
    <property type="nucleotide sequence ID" value="NZ_JACXIZ010000007.1"/>
</dbReference>
<gene>
    <name evidence="6" type="ORF">IDH44_02725</name>
</gene>
<accession>A0A927BRE3</accession>
<feature type="transmembrane region" description="Helical" evidence="4">
    <location>
        <begin position="12"/>
        <end position="40"/>
    </location>
</feature>
<dbReference type="InterPro" id="IPR009057">
    <property type="entry name" value="Homeodomain-like_sf"/>
</dbReference>
<keyword evidence="4" id="KW-1133">Transmembrane helix</keyword>
<dbReference type="GO" id="GO:0043565">
    <property type="term" value="F:sequence-specific DNA binding"/>
    <property type="evidence" value="ECO:0007669"/>
    <property type="project" value="InterPro"/>
</dbReference>
<dbReference type="Pfam" id="PF12833">
    <property type="entry name" value="HTH_18"/>
    <property type="match status" value="1"/>
</dbReference>
<keyword evidence="2" id="KW-0238">DNA-binding</keyword>
<dbReference type="PROSITE" id="PS51257">
    <property type="entry name" value="PROKAR_LIPOPROTEIN"/>
    <property type="match status" value="1"/>
</dbReference>
<evidence type="ECO:0000313" key="6">
    <source>
        <dbReference type="EMBL" id="MBD2844088.1"/>
    </source>
</evidence>
<dbReference type="SUPFAM" id="SSF46689">
    <property type="entry name" value="Homeodomain-like"/>
    <property type="match status" value="2"/>
</dbReference>
<dbReference type="SMART" id="SM00342">
    <property type="entry name" value="HTH_ARAC"/>
    <property type="match status" value="1"/>
</dbReference>
<evidence type="ECO:0000256" key="1">
    <source>
        <dbReference type="ARBA" id="ARBA00023015"/>
    </source>
</evidence>
<name>A0A927BRE3_9BACL</name>
<organism evidence="6 7">
    <name type="scientific">Paenibacillus sabuli</name>
    <dbReference type="NCBI Taxonomy" id="2772509"/>
    <lineage>
        <taxon>Bacteria</taxon>
        <taxon>Bacillati</taxon>
        <taxon>Bacillota</taxon>
        <taxon>Bacilli</taxon>
        <taxon>Bacillales</taxon>
        <taxon>Paenibacillaceae</taxon>
        <taxon>Paenibacillus</taxon>
    </lineage>
</organism>
<evidence type="ECO:0000256" key="2">
    <source>
        <dbReference type="ARBA" id="ARBA00023125"/>
    </source>
</evidence>
<feature type="transmembrane region" description="Helical" evidence="4">
    <location>
        <begin position="309"/>
        <end position="328"/>
    </location>
</feature>
<sequence>MKAWRLNGKSIGVFGQFFASFLVLVLVPSLIACLFTYVYVVDLIEREVESSSGILIGHFSEQTDGMISRIREEMVAILESPGLKRFVHDRERPAADQVRLDRIVTLTDQLEQLGRNHALIANAHLLMPGQHTVIAGEGVFERELYYTYLNNSGGDQPDRLYDGSALIAWSGPVRIEQKGIYQNAAHDSGTYITAVMGYPFSSPEPDVLLVVNLDVAQLEQAIAIRQSGEIATAIVDRRGRTLAAAGVADIDGTALLDIYLEHAGEPAYMTLDGRRLQLSYDESTQYPWVYVSLADVRELREPAALIRRASIGLLLFLFLTGAFLSYGFSKRLYSPIREIKTRLSRSRLPAAGEDGRPEGNEFELIQRWSETMLREHSHMNRTISGMAPVMHESFVSRLLLGEFRDPLSVRYYAAEIGLDLEQDRGGRLAALCIRLDDYERGRERLSETAKTFRLTALKETIRRELPGALWQCRVSSGLLVCIVRLPDDGAEAARTASASEAAASDALRQAEALRTILDAHLEDVHATIGVGRAVEAVWELHRSYAYGLRLLRRRSLEAGAEVCADADGRGDEPAYAERFLSQDHVNEMARLHAAGQYAAMRELARRLLGHAAAGRATAEAVRQLCTDILNTWLRAIADDKRKDVDIAQFSHLFQRLHRCYTEGEIRTFVEEAADELFTERRRGAERELFAGVTAHIDAHYGDELGIEEFARQLGMSPGHFSRSFKEVVGEKYIDYVTRRRIEAAKELLRETELKLDDIAAEVGYLGRHAFIRAFRKLEGVTPGKYRSGIDGGEED</sequence>
<comment type="caution">
    <text evidence="6">The sequence shown here is derived from an EMBL/GenBank/DDBJ whole genome shotgun (WGS) entry which is preliminary data.</text>
</comment>
<dbReference type="PROSITE" id="PS01124">
    <property type="entry name" value="HTH_ARAC_FAMILY_2"/>
    <property type="match status" value="1"/>
</dbReference>
<evidence type="ECO:0000259" key="5">
    <source>
        <dbReference type="PROSITE" id="PS01124"/>
    </source>
</evidence>
<protein>
    <submittedName>
        <fullName evidence="6">AraC family transcriptional regulator</fullName>
    </submittedName>
</protein>
<feature type="domain" description="HTH araC/xylS-type" evidence="5">
    <location>
        <begin position="690"/>
        <end position="788"/>
    </location>
</feature>
<dbReference type="PANTHER" id="PTHR43280:SF28">
    <property type="entry name" value="HTH-TYPE TRANSCRIPTIONAL ACTIVATOR RHAS"/>
    <property type="match status" value="1"/>
</dbReference>
<evidence type="ECO:0000256" key="4">
    <source>
        <dbReference type="SAM" id="Phobius"/>
    </source>
</evidence>
<dbReference type="Gene3D" id="1.10.10.60">
    <property type="entry name" value="Homeodomain-like"/>
    <property type="match status" value="2"/>
</dbReference>
<dbReference type="Proteomes" id="UP000621560">
    <property type="component" value="Unassembled WGS sequence"/>
</dbReference>
<dbReference type="AlphaFoldDB" id="A0A927BRE3"/>
<dbReference type="InterPro" id="IPR041522">
    <property type="entry name" value="CdaR_GGDEF"/>
</dbReference>
<evidence type="ECO:0000256" key="3">
    <source>
        <dbReference type="ARBA" id="ARBA00023163"/>
    </source>
</evidence>
<dbReference type="Pfam" id="PF17853">
    <property type="entry name" value="GGDEF_2"/>
    <property type="match status" value="1"/>
</dbReference>
<keyword evidence="4" id="KW-0812">Transmembrane</keyword>
<keyword evidence="7" id="KW-1185">Reference proteome</keyword>
<dbReference type="PROSITE" id="PS00041">
    <property type="entry name" value="HTH_ARAC_FAMILY_1"/>
    <property type="match status" value="1"/>
</dbReference>
<keyword evidence="1" id="KW-0805">Transcription regulation</keyword>
<keyword evidence="3" id="KW-0804">Transcription</keyword>
<dbReference type="EMBL" id="JACXIZ010000007">
    <property type="protein sequence ID" value="MBD2844088.1"/>
    <property type="molecule type" value="Genomic_DNA"/>
</dbReference>
<evidence type="ECO:0000313" key="7">
    <source>
        <dbReference type="Proteomes" id="UP000621560"/>
    </source>
</evidence>
<reference evidence="6" key="1">
    <citation type="submission" date="2020-09" db="EMBL/GenBank/DDBJ databases">
        <title>A novel bacterium of genus Paenibacillus, isolated from South China Sea.</title>
        <authorList>
            <person name="Huang H."/>
            <person name="Mo K."/>
            <person name="Hu Y."/>
        </authorList>
    </citation>
    <scope>NUCLEOTIDE SEQUENCE</scope>
    <source>
        <strain evidence="6">IB182496</strain>
    </source>
</reference>
<proteinExistence type="predicted"/>
<keyword evidence="4" id="KW-0472">Membrane</keyword>
<dbReference type="InterPro" id="IPR018062">
    <property type="entry name" value="HTH_AraC-typ_CS"/>
</dbReference>
<dbReference type="GO" id="GO:0003700">
    <property type="term" value="F:DNA-binding transcription factor activity"/>
    <property type="evidence" value="ECO:0007669"/>
    <property type="project" value="InterPro"/>
</dbReference>